<dbReference type="SUPFAM" id="SSF48350">
    <property type="entry name" value="GTPase activation domain, GAP"/>
    <property type="match status" value="1"/>
</dbReference>
<dbReference type="PANTHER" id="PTHR23182:SF1">
    <property type="entry name" value="RHO GTPASE ACTIVATING PROTEIN AT 1A, ISOFORM E"/>
    <property type="match status" value="1"/>
</dbReference>
<feature type="domain" description="Rho-GAP" evidence="1">
    <location>
        <begin position="237"/>
        <end position="427"/>
    </location>
</feature>
<dbReference type="VEuPathDB" id="AmoebaDB:EIN_226280"/>
<keyword evidence="3" id="KW-1185">Reference proteome</keyword>
<reference evidence="2 3" key="1">
    <citation type="submission" date="2012-10" db="EMBL/GenBank/DDBJ databases">
        <authorList>
            <person name="Zafar N."/>
            <person name="Inman J."/>
            <person name="Hall N."/>
            <person name="Lorenzi H."/>
            <person name="Caler E."/>
        </authorList>
    </citation>
    <scope>NUCLEOTIDE SEQUENCE [LARGE SCALE GENOMIC DNA]</scope>
    <source>
        <strain evidence="2 3">IP1</strain>
    </source>
</reference>
<dbReference type="OrthoDB" id="185175at2759"/>
<dbReference type="InterPro" id="IPR000198">
    <property type="entry name" value="RhoGAP_dom"/>
</dbReference>
<dbReference type="GO" id="GO:0007165">
    <property type="term" value="P:signal transduction"/>
    <property type="evidence" value="ECO:0007669"/>
    <property type="project" value="InterPro"/>
</dbReference>
<dbReference type="SMART" id="SM00324">
    <property type="entry name" value="RhoGAP"/>
    <property type="match status" value="1"/>
</dbReference>
<dbReference type="Pfam" id="PF00620">
    <property type="entry name" value="RhoGAP"/>
    <property type="match status" value="1"/>
</dbReference>
<proteinExistence type="predicted"/>
<evidence type="ECO:0000313" key="3">
    <source>
        <dbReference type="Proteomes" id="UP000014680"/>
    </source>
</evidence>
<dbReference type="KEGG" id="eiv:EIN_226280"/>
<dbReference type="PROSITE" id="PS50238">
    <property type="entry name" value="RHOGAP"/>
    <property type="match status" value="1"/>
</dbReference>
<dbReference type="Proteomes" id="UP000014680">
    <property type="component" value="Unassembled WGS sequence"/>
</dbReference>
<dbReference type="CDD" id="cd00159">
    <property type="entry name" value="RhoGAP"/>
    <property type="match status" value="1"/>
</dbReference>
<dbReference type="GeneID" id="14887350"/>
<dbReference type="Gene3D" id="1.10.555.10">
    <property type="entry name" value="Rho GTPase activation protein"/>
    <property type="match status" value="1"/>
</dbReference>
<accession>A0A0A1U5W7</accession>
<evidence type="ECO:0000313" key="2">
    <source>
        <dbReference type="EMBL" id="ELP88265.1"/>
    </source>
</evidence>
<evidence type="ECO:0000259" key="1">
    <source>
        <dbReference type="PROSITE" id="PS50238"/>
    </source>
</evidence>
<name>A0A0A1U5W7_ENTIV</name>
<gene>
    <name evidence="2" type="ORF">EIN_226280</name>
</gene>
<dbReference type="PANTHER" id="PTHR23182">
    <property type="entry name" value="BREAKPOINT CLUSTER REGION PROTEIN BCR"/>
    <property type="match status" value="1"/>
</dbReference>
<dbReference type="RefSeq" id="XP_004255036.1">
    <property type="nucleotide sequence ID" value="XM_004254988.1"/>
</dbReference>
<organism evidence="2 3">
    <name type="scientific">Entamoeba invadens IP1</name>
    <dbReference type="NCBI Taxonomy" id="370355"/>
    <lineage>
        <taxon>Eukaryota</taxon>
        <taxon>Amoebozoa</taxon>
        <taxon>Evosea</taxon>
        <taxon>Archamoebae</taxon>
        <taxon>Mastigamoebida</taxon>
        <taxon>Entamoebidae</taxon>
        <taxon>Entamoeba</taxon>
    </lineage>
</organism>
<dbReference type="EMBL" id="KB206756">
    <property type="protein sequence ID" value="ELP88265.1"/>
    <property type="molecule type" value="Genomic_DNA"/>
</dbReference>
<dbReference type="AlphaFoldDB" id="A0A0A1U5W7"/>
<dbReference type="GO" id="GO:0005096">
    <property type="term" value="F:GTPase activator activity"/>
    <property type="evidence" value="ECO:0007669"/>
    <property type="project" value="InterPro"/>
</dbReference>
<sequence>MSHGIARLSISIKRFSVLPKKEEPKTMKSESEFTLTQSTRERIQRSSLYIKSPYEIQAEPLVSSFGSMAYNRNAINNMSTITQQSVYKKGCTKDVYKNRRMSWRSKNTSEEKRDLMLVASDDNCPNVLSDKELKEYLKEEHKKQKLLLSDDPSKKGEMVFDIQCLQSHIVTTVKECLTKTLKQVVEKLLKTKKETVNTEQLVFRNHNGKTLEKDVTMKTALSNNVLCIYVSLDTTPFTLPKIYPMDVHKNDPHNAIPQVVFNMCWWIYTYGHSIEGIFRISGKTDFAKKKVSNLVVCDTSFLYQMKQQTSDVHNVVATLKLYLREYTNSLINYEDIKTINVQKDKVAFIIECLQKGRREDLECISILYGLIARLVKYAQIHKMTLKNFAMILGPLVIHPGSSVNAINATCNQIEFSRVLATNYDQVMAGLNLSNPFVEFPDKKGMSNFDSTQVDLVLNEIKNQSIKSLSQIEKLQSLIEMPETISYLNTVKPALVLDVISSITQFIDL</sequence>
<protein>
    <recommendedName>
        <fullName evidence="1">Rho-GAP domain-containing protein</fullName>
    </recommendedName>
</protein>
<dbReference type="InterPro" id="IPR008936">
    <property type="entry name" value="Rho_GTPase_activation_prot"/>
</dbReference>
<dbReference type="InterPro" id="IPR037769">
    <property type="entry name" value="Abr/Bcr"/>
</dbReference>